<dbReference type="OrthoDB" id="6382435at2759"/>
<evidence type="ECO:0008006" key="3">
    <source>
        <dbReference type="Google" id="ProtNLM"/>
    </source>
</evidence>
<evidence type="ECO:0000313" key="1">
    <source>
        <dbReference type="EMBL" id="KAF0305726.1"/>
    </source>
</evidence>
<evidence type="ECO:0000313" key="2">
    <source>
        <dbReference type="Proteomes" id="UP000440578"/>
    </source>
</evidence>
<reference evidence="1 2" key="1">
    <citation type="submission" date="2019-07" db="EMBL/GenBank/DDBJ databases">
        <title>Draft genome assembly of a fouling barnacle, Amphibalanus amphitrite (Darwin, 1854): The first reference genome for Thecostraca.</title>
        <authorList>
            <person name="Kim W."/>
        </authorList>
    </citation>
    <scope>NUCLEOTIDE SEQUENCE [LARGE SCALE GENOMIC DNA]</scope>
    <source>
        <strain evidence="1">SNU_AA5</strain>
        <tissue evidence="1">Soma without cirri and trophi</tissue>
    </source>
</reference>
<gene>
    <name evidence="1" type="ORF">FJT64_022691</name>
</gene>
<organism evidence="1 2">
    <name type="scientific">Amphibalanus amphitrite</name>
    <name type="common">Striped barnacle</name>
    <name type="synonym">Balanus amphitrite</name>
    <dbReference type="NCBI Taxonomy" id="1232801"/>
    <lineage>
        <taxon>Eukaryota</taxon>
        <taxon>Metazoa</taxon>
        <taxon>Ecdysozoa</taxon>
        <taxon>Arthropoda</taxon>
        <taxon>Crustacea</taxon>
        <taxon>Multicrustacea</taxon>
        <taxon>Cirripedia</taxon>
        <taxon>Thoracica</taxon>
        <taxon>Thoracicalcarea</taxon>
        <taxon>Balanomorpha</taxon>
        <taxon>Balanoidea</taxon>
        <taxon>Balanidae</taxon>
        <taxon>Amphibalaninae</taxon>
        <taxon>Amphibalanus</taxon>
    </lineage>
</organism>
<sequence length="155" mass="17103">MQNHLSSIRVENPAIDLPLGLPGHVWFRRDRDGRGGGVACAVRASLSPVHRPDLEPDCEVLAVQIGATCPAIIAVCYRPPDVDADVDRICDFLAVLRTAGLPFLLVGDLNLPEIAWRRDEEPVILRRTARAIRCRNFATPSLPEEMSQGNETCRI</sequence>
<dbReference type="Gene3D" id="3.60.10.10">
    <property type="entry name" value="Endonuclease/exonuclease/phosphatase"/>
    <property type="match status" value="1"/>
</dbReference>
<protein>
    <recommendedName>
        <fullName evidence="3">Endonuclease/exonuclease/phosphatase domain-containing protein</fullName>
    </recommendedName>
</protein>
<name>A0A6A4WEF1_AMPAM</name>
<dbReference type="EMBL" id="VIIS01000727">
    <property type="protein sequence ID" value="KAF0305726.1"/>
    <property type="molecule type" value="Genomic_DNA"/>
</dbReference>
<comment type="caution">
    <text evidence="1">The sequence shown here is derived from an EMBL/GenBank/DDBJ whole genome shotgun (WGS) entry which is preliminary data.</text>
</comment>
<keyword evidence="2" id="KW-1185">Reference proteome</keyword>
<accession>A0A6A4WEF1</accession>
<dbReference type="SUPFAM" id="SSF56219">
    <property type="entry name" value="DNase I-like"/>
    <property type="match status" value="1"/>
</dbReference>
<dbReference type="InterPro" id="IPR036691">
    <property type="entry name" value="Endo/exonu/phosph_ase_sf"/>
</dbReference>
<dbReference type="Proteomes" id="UP000440578">
    <property type="component" value="Unassembled WGS sequence"/>
</dbReference>
<dbReference type="AlphaFoldDB" id="A0A6A4WEF1"/>
<proteinExistence type="predicted"/>